<dbReference type="EMBL" id="LSRL02000877">
    <property type="protein sequence ID" value="TDG39672.1"/>
    <property type="molecule type" value="Genomic_DNA"/>
</dbReference>
<sequence>MDMDMSQEGLCGILKKSKASLDLNGRFIAEQLSHPEANIDGKEKPNVTSKTSHKPPELCHQSSDAEQPGKNIVETGYEPSEKSQ</sequence>
<feature type="region of interest" description="Disordered" evidence="1">
    <location>
        <begin position="31"/>
        <end position="84"/>
    </location>
</feature>
<protein>
    <submittedName>
        <fullName evidence="2">Uncharacterized protein</fullName>
    </submittedName>
</protein>
<dbReference type="AlphaFoldDB" id="A0A484AUF0"/>
<evidence type="ECO:0000313" key="3">
    <source>
        <dbReference type="Proteomes" id="UP000295192"/>
    </source>
</evidence>
<proteinExistence type="predicted"/>
<organism evidence="2 3">
    <name type="scientific">Drosophila navojoa</name>
    <name type="common">Fruit fly</name>
    <dbReference type="NCBI Taxonomy" id="7232"/>
    <lineage>
        <taxon>Eukaryota</taxon>
        <taxon>Metazoa</taxon>
        <taxon>Ecdysozoa</taxon>
        <taxon>Arthropoda</taxon>
        <taxon>Hexapoda</taxon>
        <taxon>Insecta</taxon>
        <taxon>Pterygota</taxon>
        <taxon>Neoptera</taxon>
        <taxon>Endopterygota</taxon>
        <taxon>Diptera</taxon>
        <taxon>Brachycera</taxon>
        <taxon>Muscomorpha</taxon>
        <taxon>Ephydroidea</taxon>
        <taxon>Drosophilidae</taxon>
        <taxon>Drosophila</taxon>
    </lineage>
</organism>
<comment type="caution">
    <text evidence="2">The sequence shown here is derived from an EMBL/GenBank/DDBJ whole genome shotgun (WGS) entry which is preliminary data.</text>
</comment>
<name>A0A484AUF0_DRONA</name>
<dbReference type="OMA" id="KPPELCH"/>
<reference evidence="2 3" key="1">
    <citation type="journal article" date="2019" name="J. Hered.">
        <title>An Improved Genome Assembly for Drosophila navojoa, the Basal Species in the mojavensis Cluster.</title>
        <authorList>
            <person name="Vanderlinde T."/>
            <person name="Dupim E.G."/>
            <person name="Nazario-Yepiz N.O."/>
            <person name="Carvalho A.B."/>
        </authorList>
    </citation>
    <scope>NUCLEOTIDE SEQUENCE [LARGE SCALE GENOMIC DNA]</scope>
    <source>
        <strain evidence="2">Navoj_Jal97</strain>
        <tissue evidence="2">Whole organism</tissue>
    </source>
</reference>
<evidence type="ECO:0000313" key="2">
    <source>
        <dbReference type="EMBL" id="TDG39672.1"/>
    </source>
</evidence>
<keyword evidence="3" id="KW-1185">Reference proteome</keyword>
<accession>A0A484AUF0</accession>
<evidence type="ECO:0000256" key="1">
    <source>
        <dbReference type="SAM" id="MobiDB-lite"/>
    </source>
</evidence>
<gene>
    <name evidence="2" type="ORF">AWZ03_013905</name>
</gene>
<dbReference type="Proteomes" id="UP000295192">
    <property type="component" value="Unassembled WGS sequence"/>
</dbReference>